<evidence type="ECO:0008006" key="11">
    <source>
        <dbReference type="Google" id="ProtNLM"/>
    </source>
</evidence>
<feature type="transmembrane region" description="Helical" evidence="8">
    <location>
        <begin position="177"/>
        <end position="196"/>
    </location>
</feature>
<proteinExistence type="predicted"/>
<keyword evidence="10" id="KW-1185">Reference proteome</keyword>
<evidence type="ECO:0000256" key="7">
    <source>
        <dbReference type="SAM" id="MobiDB-lite"/>
    </source>
</evidence>
<dbReference type="EMBL" id="NIVC01000059">
    <property type="protein sequence ID" value="PAA92259.1"/>
    <property type="molecule type" value="Genomic_DNA"/>
</dbReference>
<protein>
    <recommendedName>
        <fullName evidence="11">Transporter</fullName>
    </recommendedName>
</protein>
<keyword evidence="3 8" id="KW-0812">Transmembrane</keyword>
<dbReference type="PROSITE" id="PS50267">
    <property type="entry name" value="NA_NEUROTRAN_SYMP_3"/>
    <property type="match status" value="1"/>
</dbReference>
<keyword evidence="4 8" id="KW-1133">Transmembrane helix</keyword>
<reference evidence="9 10" key="1">
    <citation type="submission" date="2017-06" db="EMBL/GenBank/DDBJ databases">
        <title>A platform for efficient transgenesis in Macrostomum lignano, a flatworm model organism for stem cell research.</title>
        <authorList>
            <person name="Berezikov E."/>
        </authorList>
    </citation>
    <scope>NUCLEOTIDE SEQUENCE [LARGE SCALE GENOMIC DNA]</scope>
    <source>
        <strain evidence="9">DV1</strain>
        <tissue evidence="9">Whole organism</tissue>
    </source>
</reference>
<feature type="transmembrane region" description="Helical" evidence="8">
    <location>
        <begin position="151"/>
        <end position="172"/>
    </location>
</feature>
<dbReference type="GO" id="GO:0016020">
    <property type="term" value="C:membrane"/>
    <property type="evidence" value="ECO:0007669"/>
    <property type="project" value="UniProtKB-SubCell"/>
</dbReference>
<accession>A0A267H3Z4</accession>
<evidence type="ECO:0000256" key="8">
    <source>
        <dbReference type="SAM" id="Phobius"/>
    </source>
</evidence>
<dbReference type="PRINTS" id="PR00176">
    <property type="entry name" value="NANEUSMPORT"/>
</dbReference>
<sequence>MSEEKKEFSSTLGIVFSCMGTVVGTGNVWRFPRIAAQNSASQGTLIFLITWMLFLFIWSSPMLLIEYVIGRYYKKTPIQSFQRAMGDKFIWCGGWVSSVTFFISCYYAVILGWCLYYLYEMIRLCIVSELPQTEEESALIFDNLTNSAWPALFHGLAIFLAGACVIGGITWIEKVNLVLVPTLLVIIVVTYTWSVLQPFGDYGIRFLFTPDVESLSNAKLWVDALTQNAFDTGAAMGLIVPYATYMSAKNGVVKFATMIPLINNLVSLICAITIFGTVFSTLVNSNPSLSRTGIVEIIKTTGPASTGLTFVWIPILFGSLGVVGKLLCIMFFLCLCFAGLSTVIADVEHTSQTLCNFGLSRRLATPVCGLLMFSIGLPSALSIQVLDNQDFIWGFALLPSGLMFQALVFKVGWNTFKEDMVNKYGIGDWPLTNVTMVIILIVAPIEAIALLIWWIYDEISATADNDPGSRWYDFGLETLMTCFVTWIALIILLVICNVIAYHIRPSWMRQSNRVGDVSSNVDAEAGDIGMKSMSLDEKRTPGDDASPVAATEEGSNVDNSGSDPEAGDQEDNGSVTKRSDGQNVVIGGGQSNSGFIGEESVAQS</sequence>
<evidence type="ECO:0000256" key="5">
    <source>
        <dbReference type="ARBA" id="ARBA00023136"/>
    </source>
</evidence>
<evidence type="ECO:0000256" key="3">
    <source>
        <dbReference type="ARBA" id="ARBA00022692"/>
    </source>
</evidence>
<dbReference type="PANTHER" id="PTHR42948">
    <property type="entry name" value="TRANSPORTER"/>
    <property type="match status" value="1"/>
</dbReference>
<feature type="binding site" evidence="6">
    <location>
        <position position="27"/>
    </location>
    <ligand>
        <name>Na(+)</name>
        <dbReference type="ChEBI" id="CHEBI:29101"/>
        <label>1</label>
    </ligand>
</feature>
<dbReference type="Proteomes" id="UP000215902">
    <property type="component" value="Unassembled WGS sequence"/>
</dbReference>
<evidence type="ECO:0000256" key="2">
    <source>
        <dbReference type="ARBA" id="ARBA00022448"/>
    </source>
</evidence>
<dbReference type="InterPro" id="IPR000175">
    <property type="entry name" value="Na/ntran_symport"/>
</dbReference>
<feature type="transmembrane region" description="Helical" evidence="8">
    <location>
        <begin position="476"/>
        <end position="503"/>
    </location>
</feature>
<dbReference type="OrthoDB" id="6581954at2759"/>
<feature type="binding site" evidence="6">
    <location>
        <position position="23"/>
    </location>
    <ligand>
        <name>Na(+)</name>
        <dbReference type="ChEBI" id="CHEBI:29101"/>
        <label>1</label>
    </ligand>
</feature>
<evidence type="ECO:0000256" key="1">
    <source>
        <dbReference type="ARBA" id="ARBA00004141"/>
    </source>
</evidence>
<feature type="binding site" evidence="6">
    <location>
        <position position="20"/>
    </location>
    <ligand>
        <name>Na(+)</name>
        <dbReference type="ChEBI" id="CHEBI:29101"/>
        <label>1</label>
    </ligand>
</feature>
<feature type="binding site" evidence="6">
    <location>
        <position position="263"/>
    </location>
    <ligand>
        <name>Na(+)</name>
        <dbReference type="ChEBI" id="CHEBI:29101"/>
        <label>1</label>
    </ligand>
</feature>
<evidence type="ECO:0000256" key="4">
    <source>
        <dbReference type="ARBA" id="ARBA00022989"/>
    </source>
</evidence>
<feature type="transmembrane region" description="Helical" evidence="8">
    <location>
        <begin position="12"/>
        <end position="32"/>
    </location>
</feature>
<dbReference type="PANTHER" id="PTHR42948:SF1">
    <property type="entry name" value="TRANSPORTER"/>
    <property type="match status" value="1"/>
</dbReference>
<feature type="transmembrane region" description="Helical" evidence="8">
    <location>
        <begin position="392"/>
        <end position="413"/>
    </location>
</feature>
<keyword evidence="6" id="KW-0915">Sodium</keyword>
<dbReference type="SUPFAM" id="SSF161070">
    <property type="entry name" value="SNF-like"/>
    <property type="match status" value="1"/>
</dbReference>
<gene>
    <name evidence="9" type="ORF">BOX15_Mlig030040g3</name>
</gene>
<feature type="transmembrane region" description="Helical" evidence="8">
    <location>
        <begin position="261"/>
        <end position="283"/>
    </location>
</feature>
<dbReference type="AlphaFoldDB" id="A0A267H3Z4"/>
<feature type="transmembrane region" description="Helical" evidence="8">
    <location>
        <begin position="367"/>
        <end position="386"/>
    </location>
</feature>
<feature type="transmembrane region" description="Helical" evidence="8">
    <location>
        <begin position="89"/>
        <end position="119"/>
    </location>
</feature>
<dbReference type="InterPro" id="IPR037272">
    <property type="entry name" value="SNS_sf"/>
</dbReference>
<feature type="transmembrane region" description="Helical" evidence="8">
    <location>
        <begin position="304"/>
        <end position="323"/>
    </location>
</feature>
<evidence type="ECO:0000313" key="10">
    <source>
        <dbReference type="Proteomes" id="UP000215902"/>
    </source>
</evidence>
<comment type="subcellular location">
    <subcellularLocation>
        <location evidence="1">Membrane</location>
        <topology evidence="1">Multi-pass membrane protein</topology>
    </subcellularLocation>
</comment>
<dbReference type="PROSITE" id="PS51257">
    <property type="entry name" value="PROKAR_LIPOPROTEIN"/>
    <property type="match status" value="1"/>
</dbReference>
<feature type="compositionally biased region" description="Polar residues" evidence="7">
    <location>
        <begin position="553"/>
        <end position="562"/>
    </location>
</feature>
<feature type="transmembrane region" description="Helical" evidence="8">
    <location>
        <begin position="44"/>
        <end position="69"/>
    </location>
</feature>
<comment type="caution">
    <text evidence="9">The sequence shown here is derived from an EMBL/GenBank/DDBJ whole genome shotgun (WGS) entry which is preliminary data.</text>
</comment>
<organism evidence="9 10">
    <name type="scientific">Macrostomum lignano</name>
    <dbReference type="NCBI Taxonomy" id="282301"/>
    <lineage>
        <taxon>Eukaryota</taxon>
        <taxon>Metazoa</taxon>
        <taxon>Spiralia</taxon>
        <taxon>Lophotrochozoa</taxon>
        <taxon>Platyhelminthes</taxon>
        <taxon>Rhabditophora</taxon>
        <taxon>Macrostomorpha</taxon>
        <taxon>Macrostomida</taxon>
        <taxon>Macrostomidae</taxon>
        <taxon>Macrostomum</taxon>
    </lineage>
</organism>
<feature type="transmembrane region" description="Helical" evidence="8">
    <location>
        <begin position="434"/>
        <end position="456"/>
    </location>
</feature>
<feature type="region of interest" description="Disordered" evidence="7">
    <location>
        <begin position="532"/>
        <end position="604"/>
    </location>
</feature>
<keyword evidence="2" id="KW-0813">Transport</keyword>
<keyword evidence="5 8" id="KW-0472">Membrane</keyword>
<dbReference type="Pfam" id="PF00209">
    <property type="entry name" value="SNF"/>
    <property type="match status" value="2"/>
</dbReference>
<evidence type="ECO:0000313" key="9">
    <source>
        <dbReference type="EMBL" id="PAA92259.1"/>
    </source>
</evidence>
<dbReference type="GO" id="GO:0046872">
    <property type="term" value="F:metal ion binding"/>
    <property type="evidence" value="ECO:0007669"/>
    <property type="project" value="UniProtKB-KW"/>
</dbReference>
<evidence type="ECO:0000256" key="6">
    <source>
        <dbReference type="PIRSR" id="PIRSR600175-1"/>
    </source>
</evidence>
<name>A0A267H3Z4_9PLAT</name>
<keyword evidence="6" id="KW-0479">Metal-binding</keyword>